<dbReference type="GO" id="GO:0035435">
    <property type="term" value="P:phosphate ion transmembrane transport"/>
    <property type="evidence" value="ECO:0007669"/>
    <property type="project" value="InterPro"/>
</dbReference>
<comment type="similarity">
    <text evidence="2 8">Belongs to the binding-protein-dependent transport system permease family. CysTW subfamily.</text>
</comment>
<dbReference type="PROSITE" id="PS50928">
    <property type="entry name" value="ABC_TM1"/>
    <property type="match status" value="1"/>
</dbReference>
<proteinExistence type="inferred from homology"/>
<organism evidence="10">
    <name type="scientific">candidate division WOR-3 bacterium</name>
    <dbReference type="NCBI Taxonomy" id="2052148"/>
    <lineage>
        <taxon>Bacteria</taxon>
        <taxon>Bacteria division WOR-3</taxon>
    </lineage>
</organism>
<dbReference type="PANTHER" id="PTHR43470">
    <property type="entry name" value="PHOSPHATE TRANSPORT SYSTEM PERMEASE PROTEIN PSTA-RELATED"/>
    <property type="match status" value="1"/>
</dbReference>
<feature type="transmembrane region" description="Helical" evidence="8">
    <location>
        <begin position="250"/>
        <end position="272"/>
    </location>
</feature>
<comment type="caution">
    <text evidence="8">Lacks conserved residue(s) required for the propagation of feature annotation.</text>
</comment>
<dbReference type="AlphaFoldDB" id="A0A7C3J5V8"/>
<evidence type="ECO:0000313" key="10">
    <source>
        <dbReference type="EMBL" id="HFK23492.1"/>
    </source>
</evidence>
<evidence type="ECO:0000259" key="9">
    <source>
        <dbReference type="PROSITE" id="PS50928"/>
    </source>
</evidence>
<evidence type="ECO:0000256" key="5">
    <source>
        <dbReference type="ARBA" id="ARBA00022692"/>
    </source>
</evidence>
<keyword evidence="6 8" id="KW-1133">Transmembrane helix</keyword>
<sequence length="282" mass="31531">MRKFKEFSFEFFIYLSTLITIISLFIFLIPIFKNGYKGIFPEFLFTFPKNGMTEGGIFPAIVGTFYLTILSTFFSFPVGIITAIYLAEYGKPKFLVDMIRTSISTLSGIPSIIFGLFGLSFFVVRFSLEVSLLSGSLTLAILSLPIIIRSVEESLKSVPVTFKEAAYSLGCSKFETIYKVSIPVAFPNILTSLILSIGRVAGETAPIMFTAATLYSRRLPKSLSSEVMAIPYHIYGLVTEGVSPEKQIPIAYKSAFVLLLLVLIVNLSAIIIRQKLRRQRRW</sequence>
<dbReference type="NCBIfam" id="TIGR00974">
    <property type="entry name" value="3a0107s02c"/>
    <property type="match status" value="1"/>
</dbReference>
<feature type="transmembrane region" description="Helical" evidence="8">
    <location>
        <begin position="99"/>
        <end position="124"/>
    </location>
</feature>
<evidence type="ECO:0000256" key="2">
    <source>
        <dbReference type="ARBA" id="ARBA00007069"/>
    </source>
</evidence>
<dbReference type="CDD" id="cd06261">
    <property type="entry name" value="TM_PBP2"/>
    <property type="match status" value="1"/>
</dbReference>
<name>A0A7C3J5V8_UNCW3</name>
<keyword evidence="3" id="KW-0813">Transport</keyword>
<evidence type="ECO:0000256" key="8">
    <source>
        <dbReference type="RuleBase" id="RU363043"/>
    </source>
</evidence>
<evidence type="ECO:0000256" key="6">
    <source>
        <dbReference type="ARBA" id="ARBA00022989"/>
    </source>
</evidence>
<evidence type="ECO:0000256" key="3">
    <source>
        <dbReference type="ARBA" id="ARBA00022448"/>
    </source>
</evidence>
<reference evidence="10" key="1">
    <citation type="journal article" date="2020" name="mSystems">
        <title>Genome- and Community-Level Interaction Insights into Carbon Utilization and Element Cycling Functions of Hydrothermarchaeota in Hydrothermal Sediment.</title>
        <authorList>
            <person name="Zhou Z."/>
            <person name="Liu Y."/>
            <person name="Xu W."/>
            <person name="Pan J."/>
            <person name="Luo Z.H."/>
            <person name="Li M."/>
        </authorList>
    </citation>
    <scope>NUCLEOTIDE SEQUENCE [LARGE SCALE GENOMIC DNA]</scope>
    <source>
        <strain evidence="10">SpSt-464</strain>
    </source>
</reference>
<dbReference type="InterPro" id="IPR035906">
    <property type="entry name" value="MetI-like_sf"/>
</dbReference>
<dbReference type="InterPro" id="IPR005672">
    <property type="entry name" value="Phosphate_PstA"/>
</dbReference>
<feature type="domain" description="ABC transmembrane type-1" evidence="9">
    <location>
        <begin position="61"/>
        <end position="269"/>
    </location>
</feature>
<keyword evidence="4 8" id="KW-1003">Cell membrane</keyword>
<dbReference type="PANTHER" id="PTHR43470:SF3">
    <property type="entry name" value="PHOSPHATE TRANSPORT SYSTEM PERMEASE PROTEIN PSTA-RELATED"/>
    <property type="match status" value="1"/>
</dbReference>
<evidence type="ECO:0000256" key="7">
    <source>
        <dbReference type="ARBA" id="ARBA00023136"/>
    </source>
</evidence>
<evidence type="ECO:0000256" key="1">
    <source>
        <dbReference type="ARBA" id="ARBA00004651"/>
    </source>
</evidence>
<protein>
    <recommendedName>
        <fullName evidence="8">Phosphate transport system permease protein PstA</fullName>
    </recommendedName>
</protein>
<accession>A0A7C3J5V8</accession>
<dbReference type="EMBL" id="DSTT01000002">
    <property type="protein sequence ID" value="HFK23492.1"/>
    <property type="molecule type" value="Genomic_DNA"/>
</dbReference>
<keyword evidence="5 8" id="KW-0812">Transmembrane</keyword>
<dbReference type="Gene3D" id="1.10.3720.10">
    <property type="entry name" value="MetI-like"/>
    <property type="match status" value="1"/>
</dbReference>
<dbReference type="GO" id="GO:0005886">
    <property type="term" value="C:plasma membrane"/>
    <property type="evidence" value="ECO:0007669"/>
    <property type="project" value="UniProtKB-SubCell"/>
</dbReference>
<feature type="transmembrane region" description="Helical" evidence="8">
    <location>
        <begin position="57"/>
        <end position="87"/>
    </location>
</feature>
<comment type="subcellular location">
    <subcellularLocation>
        <location evidence="1 8">Cell membrane</location>
        <topology evidence="1 8">Multi-pass membrane protein</topology>
    </subcellularLocation>
</comment>
<gene>
    <name evidence="10" type="primary">pstA</name>
    <name evidence="10" type="ORF">ENS15_02400</name>
</gene>
<feature type="transmembrane region" description="Helical" evidence="8">
    <location>
        <begin position="12"/>
        <end position="32"/>
    </location>
</feature>
<feature type="transmembrane region" description="Helical" evidence="8">
    <location>
        <begin position="130"/>
        <end position="148"/>
    </location>
</feature>
<dbReference type="Pfam" id="PF00528">
    <property type="entry name" value="BPD_transp_1"/>
    <property type="match status" value="1"/>
</dbReference>
<comment type="caution">
    <text evidence="10">The sequence shown here is derived from an EMBL/GenBank/DDBJ whole genome shotgun (WGS) entry which is preliminary data.</text>
</comment>
<dbReference type="SUPFAM" id="SSF161098">
    <property type="entry name" value="MetI-like"/>
    <property type="match status" value="1"/>
</dbReference>
<evidence type="ECO:0000256" key="4">
    <source>
        <dbReference type="ARBA" id="ARBA00022475"/>
    </source>
</evidence>
<dbReference type="InterPro" id="IPR000515">
    <property type="entry name" value="MetI-like"/>
</dbReference>
<dbReference type="GO" id="GO:0005315">
    <property type="term" value="F:phosphate transmembrane transporter activity"/>
    <property type="evidence" value="ECO:0007669"/>
    <property type="project" value="InterPro"/>
</dbReference>
<keyword evidence="7 8" id="KW-0472">Membrane</keyword>